<evidence type="ECO:0000256" key="3">
    <source>
        <dbReference type="ARBA" id="ARBA00022448"/>
    </source>
</evidence>
<dbReference type="PROSITE" id="PS01219">
    <property type="entry name" value="AMMONIUM_TRANSP"/>
    <property type="match status" value="1"/>
</dbReference>
<gene>
    <name evidence="12" type="ORF">WIS52_10150</name>
</gene>
<feature type="transmembrane region" description="Helical" evidence="9">
    <location>
        <begin position="265"/>
        <end position="282"/>
    </location>
</feature>
<evidence type="ECO:0000259" key="11">
    <source>
        <dbReference type="Pfam" id="PF00909"/>
    </source>
</evidence>
<feature type="transmembrane region" description="Helical" evidence="9">
    <location>
        <begin position="233"/>
        <end position="253"/>
    </location>
</feature>
<dbReference type="SUPFAM" id="SSF111352">
    <property type="entry name" value="Ammonium transporter"/>
    <property type="match status" value="1"/>
</dbReference>
<reference evidence="12 13" key="1">
    <citation type="submission" date="2024-03" db="EMBL/GenBank/DDBJ databases">
        <title>Draft genome sequence of Pseudonocardia nematodicida JCM 31783.</title>
        <authorList>
            <person name="Butdee W."/>
            <person name="Duangmal K."/>
        </authorList>
    </citation>
    <scope>NUCLEOTIDE SEQUENCE [LARGE SCALE GENOMIC DNA]</scope>
    <source>
        <strain evidence="12 13">JCM 31783</strain>
    </source>
</reference>
<feature type="transmembrane region" description="Helical" evidence="9">
    <location>
        <begin position="288"/>
        <end position="307"/>
    </location>
</feature>
<feature type="region of interest" description="Disordered" evidence="10">
    <location>
        <begin position="414"/>
        <end position="459"/>
    </location>
</feature>
<feature type="domain" description="Ammonium transporter AmtB-like" evidence="11">
    <location>
        <begin position="7"/>
        <end position="410"/>
    </location>
</feature>
<proteinExistence type="inferred from homology"/>
<dbReference type="PANTHER" id="PTHR43029:SF10">
    <property type="entry name" value="AMMONIUM TRANSPORTER MEP2"/>
    <property type="match status" value="1"/>
</dbReference>
<feature type="transmembrane region" description="Helical" evidence="9">
    <location>
        <begin position="204"/>
        <end position="221"/>
    </location>
</feature>
<dbReference type="Gene3D" id="1.10.3430.10">
    <property type="entry name" value="Ammonium transporter AmtB like domains"/>
    <property type="match status" value="1"/>
</dbReference>
<comment type="subcellular location">
    <subcellularLocation>
        <location evidence="9">Cell membrane</location>
        <topology evidence="9">Multi-pass membrane protein</topology>
    </subcellularLocation>
    <subcellularLocation>
        <location evidence="1">Membrane</location>
        <topology evidence="1">Multi-pass membrane protein</topology>
    </subcellularLocation>
</comment>
<keyword evidence="4 9" id="KW-0812">Transmembrane</keyword>
<protein>
    <recommendedName>
        <fullName evidence="8 9">Ammonium transporter</fullName>
    </recommendedName>
</protein>
<comment type="similarity">
    <text evidence="2 9">Belongs to the ammonia transporter channel (TC 1.A.11.2) family.</text>
</comment>
<feature type="transmembrane region" description="Helical" evidence="9">
    <location>
        <begin position="127"/>
        <end position="147"/>
    </location>
</feature>
<name>A0ABV1KAD8_9PSEU</name>
<dbReference type="PANTHER" id="PTHR43029">
    <property type="entry name" value="AMMONIUM TRANSPORTER MEP2"/>
    <property type="match status" value="1"/>
</dbReference>
<organism evidence="12 13">
    <name type="scientific">Pseudonocardia nematodicida</name>
    <dbReference type="NCBI Taxonomy" id="1206997"/>
    <lineage>
        <taxon>Bacteria</taxon>
        <taxon>Bacillati</taxon>
        <taxon>Actinomycetota</taxon>
        <taxon>Actinomycetes</taxon>
        <taxon>Pseudonocardiales</taxon>
        <taxon>Pseudonocardiaceae</taxon>
        <taxon>Pseudonocardia</taxon>
    </lineage>
</organism>
<evidence type="ECO:0000256" key="6">
    <source>
        <dbReference type="ARBA" id="ARBA00023136"/>
    </source>
</evidence>
<dbReference type="InterPro" id="IPR001905">
    <property type="entry name" value="Ammonium_transpt"/>
</dbReference>
<dbReference type="Pfam" id="PF00909">
    <property type="entry name" value="Ammonium_transp"/>
    <property type="match status" value="1"/>
</dbReference>
<sequence length="459" mass="47415">MPEADLAWLLAAFALVLLMFPGLALFYGGMMSSRNALNMLMMVMSTLGIASVLYVLIGHSMVSGDSLGGLGLIGNPLEYPGFLGVHDDGGSGGPEDVFWAAFFILFAAITIAIVASGAAGRMKFSGWLVFAPVWLTLVYFPLAHWVFAFDDPETGVVGGWMANTLQMHDYAGGTAVHMNAGVAALALAMVLGPRRSQAERPHNLPVMLLGAGILWFGWMGFNGGTAGGANFLAQYVILTTLLAGAAGMLGFCLIEKLRDGHATTLGLASGMIAGLVAITPSADALNSLGALAVGFAGGAVVAWACTWKKRFGIDESLDAFAVHGVGGIVGTIGVVLIAASNAPAGISGILLGGSWDIVWREIVAVVVTCLYAFGMTYAIAWVLHRTMGLRVDPDAEREGIDRVVHAESAYDIEHGGRISHPSPGLAGRLGSTDSDAPAHGTPGNGTADNTDDGAVPASN</sequence>
<dbReference type="Proteomes" id="UP001494902">
    <property type="component" value="Unassembled WGS sequence"/>
</dbReference>
<comment type="caution">
    <text evidence="12">The sequence shown here is derived from an EMBL/GenBank/DDBJ whole genome shotgun (WGS) entry which is preliminary data.</text>
</comment>
<feature type="transmembrane region" description="Helical" evidence="9">
    <location>
        <begin position="319"/>
        <end position="342"/>
    </location>
</feature>
<keyword evidence="3 9" id="KW-0813">Transport</keyword>
<dbReference type="EMBL" id="JBEDNQ010000003">
    <property type="protein sequence ID" value="MEQ3550834.1"/>
    <property type="molecule type" value="Genomic_DNA"/>
</dbReference>
<evidence type="ECO:0000256" key="5">
    <source>
        <dbReference type="ARBA" id="ARBA00022989"/>
    </source>
</evidence>
<dbReference type="InterPro" id="IPR024041">
    <property type="entry name" value="NH4_transpt_AmtB-like_dom"/>
</dbReference>
<keyword evidence="13" id="KW-1185">Reference proteome</keyword>
<dbReference type="InterPro" id="IPR018047">
    <property type="entry name" value="Ammonium_transpt_CS"/>
</dbReference>
<evidence type="ECO:0000313" key="12">
    <source>
        <dbReference type="EMBL" id="MEQ3550834.1"/>
    </source>
</evidence>
<accession>A0ABV1KAD8</accession>
<dbReference type="RefSeq" id="WP_349297880.1">
    <property type="nucleotide sequence ID" value="NZ_JBEDNQ010000003.1"/>
</dbReference>
<evidence type="ECO:0000256" key="9">
    <source>
        <dbReference type="RuleBase" id="RU362002"/>
    </source>
</evidence>
<feature type="transmembrane region" description="Helical" evidence="9">
    <location>
        <begin position="39"/>
        <end position="57"/>
    </location>
</feature>
<evidence type="ECO:0000256" key="2">
    <source>
        <dbReference type="ARBA" id="ARBA00005887"/>
    </source>
</evidence>
<feature type="transmembrane region" description="Helical" evidence="9">
    <location>
        <begin position="6"/>
        <end position="27"/>
    </location>
</feature>
<evidence type="ECO:0000256" key="7">
    <source>
        <dbReference type="ARBA" id="ARBA00023177"/>
    </source>
</evidence>
<evidence type="ECO:0000256" key="4">
    <source>
        <dbReference type="ARBA" id="ARBA00022692"/>
    </source>
</evidence>
<evidence type="ECO:0000313" key="13">
    <source>
        <dbReference type="Proteomes" id="UP001494902"/>
    </source>
</evidence>
<feature type="transmembrane region" description="Helical" evidence="9">
    <location>
        <begin position="362"/>
        <end position="383"/>
    </location>
</feature>
<evidence type="ECO:0000256" key="10">
    <source>
        <dbReference type="SAM" id="MobiDB-lite"/>
    </source>
</evidence>
<evidence type="ECO:0000256" key="1">
    <source>
        <dbReference type="ARBA" id="ARBA00004141"/>
    </source>
</evidence>
<evidence type="ECO:0000256" key="8">
    <source>
        <dbReference type="ARBA" id="ARBA00050025"/>
    </source>
</evidence>
<keyword evidence="7 9" id="KW-0924">Ammonia transport</keyword>
<dbReference type="InterPro" id="IPR029020">
    <property type="entry name" value="Ammonium/urea_transptr"/>
</dbReference>
<feature type="transmembrane region" description="Helical" evidence="9">
    <location>
        <begin position="97"/>
        <end position="115"/>
    </location>
</feature>
<feature type="transmembrane region" description="Helical" evidence="9">
    <location>
        <begin position="170"/>
        <end position="192"/>
    </location>
</feature>
<keyword evidence="6 9" id="KW-0472">Membrane</keyword>
<keyword evidence="5 9" id="KW-1133">Transmembrane helix</keyword>
<dbReference type="NCBIfam" id="TIGR00836">
    <property type="entry name" value="amt"/>
    <property type="match status" value="1"/>
</dbReference>